<feature type="domain" description="Protein kinase" evidence="1">
    <location>
        <begin position="1"/>
        <end position="350"/>
    </location>
</feature>
<dbReference type="SUPFAM" id="SSF56112">
    <property type="entry name" value="Protein kinase-like (PK-like)"/>
    <property type="match status" value="1"/>
</dbReference>
<keyword evidence="3" id="KW-1185">Reference proteome</keyword>
<accession>A0A4Z0ZA00</accession>
<dbReference type="GO" id="GO:0005524">
    <property type="term" value="F:ATP binding"/>
    <property type="evidence" value="ECO:0007669"/>
    <property type="project" value="InterPro"/>
</dbReference>
<reference evidence="2 3" key="1">
    <citation type="submission" date="2019-03" db="EMBL/GenBank/DDBJ databases">
        <title>Draft genome sequence of Xylaria hypoxylon DSM 108379, a ubiquitous saprotrophic-parasitic fungi on hardwood.</title>
        <authorList>
            <person name="Buettner E."/>
            <person name="Leonhardt S."/>
            <person name="Gebauer A.M."/>
            <person name="Liers C."/>
            <person name="Hofrichter M."/>
            <person name="Kellner H."/>
        </authorList>
    </citation>
    <scope>NUCLEOTIDE SEQUENCE [LARGE SCALE GENOMIC DNA]</scope>
    <source>
        <strain evidence="2 3">DSM 108379</strain>
    </source>
</reference>
<organism evidence="2 3">
    <name type="scientific">Xylaria hypoxylon</name>
    <dbReference type="NCBI Taxonomy" id="37992"/>
    <lineage>
        <taxon>Eukaryota</taxon>
        <taxon>Fungi</taxon>
        <taxon>Dikarya</taxon>
        <taxon>Ascomycota</taxon>
        <taxon>Pezizomycotina</taxon>
        <taxon>Sordariomycetes</taxon>
        <taxon>Xylariomycetidae</taxon>
        <taxon>Xylariales</taxon>
        <taxon>Xylariaceae</taxon>
        <taxon>Xylaria</taxon>
    </lineage>
</organism>
<evidence type="ECO:0000313" key="2">
    <source>
        <dbReference type="EMBL" id="TGJ87833.1"/>
    </source>
</evidence>
<dbReference type="InterPro" id="IPR011009">
    <property type="entry name" value="Kinase-like_dom_sf"/>
</dbReference>
<dbReference type="GO" id="GO:0004672">
    <property type="term" value="F:protein kinase activity"/>
    <property type="evidence" value="ECO:0007669"/>
    <property type="project" value="InterPro"/>
</dbReference>
<dbReference type="InterPro" id="IPR000719">
    <property type="entry name" value="Prot_kinase_dom"/>
</dbReference>
<dbReference type="AlphaFoldDB" id="A0A4Z0ZA00"/>
<name>A0A4Z0ZA00_9PEZI</name>
<dbReference type="PROSITE" id="PS50011">
    <property type="entry name" value="PROTEIN_KINASE_DOM"/>
    <property type="match status" value="1"/>
</dbReference>
<dbReference type="Proteomes" id="UP000297716">
    <property type="component" value="Unassembled WGS sequence"/>
</dbReference>
<gene>
    <name evidence="2" type="ORF">E0Z10_g959</name>
</gene>
<evidence type="ECO:0000259" key="1">
    <source>
        <dbReference type="PROSITE" id="PS50011"/>
    </source>
</evidence>
<dbReference type="EMBL" id="SKBN01000009">
    <property type="protein sequence ID" value="TGJ87833.1"/>
    <property type="molecule type" value="Genomic_DNA"/>
</dbReference>
<evidence type="ECO:0000313" key="3">
    <source>
        <dbReference type="Proteomes" id="UP000297716"/>
    </source>
</evidence>
<dbReference type="OrthoDB" id="4768883at2759"/>
<dbReference type="Gene3D" id="1.10.510.10">
    <property type="entry name" value="Transferase(Phosphotransferase) domain 1"/>
    <property type="match status" value="1"/>
</dbReference>
<proteinExistence type="predicted"/>
<protein>
    <recommendedName>
        <fullName evidence="1">Protein kinase domain-containing protein</fullName>
    </recommendedName>
</protein>
<sequence>MAQAPGIRAQALSGFFTRRYGFHAEKHIVGATIFKRDTGRGSIERMVVKHAPLGQGNVAPRDDGEIEVEERVLRSLWGSEHNVRLISITDDRDHKGARWDRPINRTETPWTLPWKLPVNDRRYPRVSGFRFFAMEYLARGTGEALLKRCVALGIAKISQPVLWYFFLCLTRACVGIAYPPSRKNRNPPEVWRETLPVPGQRRSRISHGDLHLGNVMFGDYDVGNANAQPGCHHVTPILKIIDFGMASKEDSSKEAHEHNMLNVGEKLMHELSQAGRFATVFEDYDSMPVYEIDDIDGRDPFDTWATEEFYESDDFTQDFKVIVAACMAARPEDRPTLQEVLDTCERNIALTPNWIDFKDEVSDLFDMPGN</sequence>
<comment type="caution">
    <text evidence="2">The sequence shown here is derived from an EMBL/GenBank/DDBJ whole genome shotgun (WGS) entry which is preliminary data.</text>
</comment>